<proteinExistence type="predicted"/>
<dbReference type="Proteomes" id="UP000485058">
    <property type="component" value="Unassembled WGS sequence"/>
</dbReference>
<sequence>DRDNIESSIKKQYPPWANVASKDFSYGFTVRDKSAPEDWKNPARLTELPPAQVLEVQPLDRVKDFFSVQNLST</sequence>
<accession>A0A6A0A0V2</accession>
<evidence type="ECO:0000313" key="1">
    <source>
        <dbReference type="EMBL" id="GFH24558.1"/>
    </source>
</evidence>
<name>A0A6A0A0V2_HAELA</name>
<gene>
    <name evidence="1" type="ORF">HaLaN_22376</name>
</gene>
<protein>
    <submittedName>
        <fullName evidence="1">Uncharacterized protein</fullName>
    </submittedName>
</protein>
<comment type="caution">
    <text evidence="1">The sequence shown here is derived from an EMBL/GenBank/DDBJ whole genome shotgun (WGS) entry which is preliminary data.</text>
</comment>
<feature type="non-terminal residue" evidence="1">
    <location>
        <position position="73"/>
    </location>
</feature>
<organism evidence="1 2">
    <name type="scientific">Haematococcus lacustris</name>
    <name type="common">Green alga</name>
    <name type="synonym">Haematococcus pluvialis</name>
    <dbReference type="NCBI Taxonomy" id="44745"/>
    <lineage>
        <taxon>Eukaryota</taxon>
        <taxon>Viridiplantae</taxon>
        <taxon>Chlorophyta</taxon>
        <taxon>core chlorophytes</taxon>
        <taxon>Chlorophyceae</taxon>
        <taxon>CS clade</taxon>
        <taxon>Chlamydomonadales</taxon>
        <taxon>Haematococcaceae</taxon>
        <taxon>Haematococcus</taxon>
    </lineage>
</organism>
<reference evidence="1 2" key="1">
    <citation type="submission" date="2020-02" db="EMBL/GenBank/DDBJ databases">
        <title>Draft genome sequence of Haematococcus lacustris strain NIES-144.</title>
        <authorList>
            <person name="Morimoto D."/>
            <person name="Nakagawa S."/>
            <person name="Yoshida T."/>
            <person name="Sawayama S."/>
        </authorList>
    </citation>
    <scope>NUCLEOTIDE SEQUENCE [LARGE SCALE GENOMIC DNA]</scope>
    <source>
        <strain evidence="1 2">NIES-144</strain>
    </source>
</reference>
<dbReference type="EMBL" id="BLLF01002569">
    <property type="protein sequence ID" value="GFH24558.1"/>
    <property type="molecule type" value="Genomic_DNA"/>
</dbReference>
<dbReference type="AlphaFoldDB" id="A0A6A0A0V2"/>
<feature type="non-terminal residue" evidence="1">
    <location>
        <position position="1"/>
    </location>
</feature>
<evidence type="ECO:0000313" key="2">
    <source>
        <dbReference type="Proteomes" id="UP000485058"/>
    </source>
</evidence>
<keyword evidence="2" id="KW-1185">Reference proteome</keyword>